<reference evidence="1" key="1">
    <citation type="submission" date="2021-03" db="EMBL/GenBank/DDBJ databases">
        <authorList>
            <person name="Li Z."/>
            <person name="Yang C."/>
        </authorList>
    </citation>
    <scope>NUCLEOTIDE SEQUENCE</scope>
    <source>
        <strain evidence="1">Dzin_1.0</strain>
        <tissue evidence="1">Leaf</tissue>
    </source>
</reference>
<dbReference type="Proteomes" id="UP001085076">
    <property type="component" value="Miscellaneous, Linkage group lg01"/>
</dbReference>
<dbReference type="AlphaFoldDB" id="A0A9D5HSS8"/>
<dbReference type="InterPro" id="IPR025322">
    <property type="entry name" value="PADRE_dom"/>
</dbReference>
<dbReference type="PANTHER" id="PTHR33148:SF3">
    <property type="entry name" value="DUF4228 DOMAIN PROTEIN"/>
    <property type="match status" value="1"/>
</dbReference>
<organism evidence="1 2">
    <name type="scientific">Dioscorea zingiberensis</name>
    <dbReference type="NCBI Taxonomy" id="325984"/>
    <lineage>
        <taxon>Eukaryota</taxon>
        <taxon>Viridiplantae</taxon>
        <taxon>Streptophyta</taxon>
        <taxon>Embryophyta</taxon>
        <taxon>Tracheophyta</taxon>
        <taxon>Spermatophyta</taxon>
        <taxon>Magnoliopsida</taxon>
        <taxon>Liliopsida</taxon>
        <taxon>Dioscoreales</taxon>
        <taxon>Dioscoreaceae</taxon>
        <taxon>Dioscorea</taxon>
    </lineage>
</organism>
<dbReference type="EMBL" id="JAGGNH010000001">
    <property type="protein sequence ID" value="KAJ0987211.1"/>
    <property type="molecule type" value="Genomic_DNA"/>
</dbReference>
<gene>
    <name evidence="1" type="ORF">J5N97_005567</name>
</gene>
<evidence type="ECO:0000313" key="1">
    <source>
        <dbReference type="EMBL" id="KAJ0987211.1"/>
    </source>
</evidence>
<reference evidence="1" key="2">
    <citation type="journal article" date="2022" name="Hortic Res">
        <title>The genome of Dioscorea zingiberensis sheds light on the biosynthesis, origin and evolution of the medicinally important diosgenin saponins.</title>
        <authorList>
            <person name="Li Y."/>
            <person name="Tan C."/>
            <person name="Li Z."/>
            <person name="Guo J."/>
            <person name="Li S."/>
            <person name="Chen X."/>
            <person name="Wang C."/>
            <person name="Dai X."/>
            <person name="Yang H."/>
            <person name="Song W."/>
            <person name="Hou L."/>
            <person name="Xu J."/>
            <person name="Tong Z."/>
            <person name="Xu A."/>
            <person name="Yuan X."/>
            <person name="Wang W."/>
            <person name="Yang Q."/>
            <person name="Chen L."/>
            <person name="Sun Z."/>
            <person name="Wang K."/>
            <person name="Pan B."/>
            <person name="Chen J."/>
            <person name="Bao Y."/>
            <person name="Liu F."/>
            <person name="Qi X."/>
            <person name="Gang D.R."/>
            <person name="Wen J."/>
            <person name="Li J."/>
        </authorList>
    </citation>
    <scope>NUCLEOTIDE SEQUENCE</scope>
    <source>
        <strain evidence="1">Dzin_1.0</strain>
    </source>
</reference>
<dbReference type="OrthoDB" id="676555at2759"/>
<protein>
    <submittedName>
        <fullName evidence="1">Uncharacterized protein</fullName>
    </submittedName>
</protein>
<sequence>MGNHIGLRRKAAKVMKIDGTTIRFKPPARADDVLRQHPTHSLLDADEVRQVGIRARPLHPDHPLKPGKLYFLVELPRLTDDRAPRRAWSGSLHVSAKDRLENLMLSRRAVSDITPGKPSMEVMAEGSVRLKLRLPKSQVTELVQRSASPADAAEKIMELCISGDGAAHSPMPRHRSEKRTRFLPMPEEIIA</sequence>
<proteinExistence type="predicted"/>
<keyword evidence="2" id="KW-1185">Reference proteome</keyword>
<comment type="caution">
    <text evidence="1">The sequence shown here is derived from an EMBL/GenBank/DDBJ whole genome shotgun (WGS) entry which is preliminary data.</text>
</comment>
<evidence type="ECO:0000313" key="2">
    <source>
        <dbReference type="Proteomes" id="UP001085076"/>
    </source>
</evidence>
<dbReference type="PANTHER" id="PTHR33148">
    <property type="entry name" value="PLASTID MOVEMENT IMPAIRED PROTEIN-RELATED"/>
    <property type="match status" value="1"/>
</dbReference>
<dbReference type="Pfam" id="PF14009">
    <property type="entry name" value="PADRE"/>
    <property type="match status" value="1"/>
</dbReference>
<accession>A0A9D5HSS8</accession>
<name>A0A9D5HSS8_9LILI</name>